<sequence length="63" mass="7107">MKIEETKAFSQLSSIAQSIVNKSTSKKQISDAVMIVKNIGFEKWSSITDLPIMWHQIVKELAV</sequence>
<dbReference type="RefSeq" id="WP_006259146.1">
    <property type="nucleotide sequence ID" value="NZ_BCMQ01000008.1"/>
</dbReference>
<dbReference type="EMBL" id="CP013690">
    <property type="protein sequence ID" value="ALU28360.1"/>
    <property type="molecule type" value="Genomic_DNA"/>
</dbReference>
<dbReference type="Proteomes" id="UP000069030">
    <property type="component" value="Chromosome"/>
</dbReference>
<dbReference type="AlphaFoldDB" id="A0A0S7EF12"/>
<evidence type="ECO:0000313" key="2">
    <source>
        <dbReference type="Proteomes" id="UP000069030"/>
    </source>
</evidence>
<protein>
    <submittedName>
        <fullName evidence="1">Uncharacterized protein</fullName>
    </submittedName>
</protein>
<reference evidence="1 2" key="1">
    <citation type="journal article" date="2016" name="J. Zhejiang Univ. Sci. B">
        <title>Antibiotic resistance mechanisms of Myroides sp.</title>
        <authorList>
            <person name="Hu S."/>
            <person name="Yuan S."/>
            <person name="Qu H."/>
            <person name="Jiang T."/>
            <person name="Zhou Y."/>
            <person name="Wang M."/>
            <person name="Ming D."/>
        </authorList>
    </citation>
    <scope>NUCLEOTIDE SEQUENCE [LARGE SCALE GENOMIC DNA]</scope>
    <source>
        <strain evidence="1 2">PR63039</strain>
    </source>
</reference>
<dbReference type="eggNOG" id="ENOG5032PHS">
    <property type="taxonomic scope" value="Bacteria"/>
</dbReference>
<name>A0A0S7EF12_9FLAO</name>
<evidence type="ECO:0000313" key="1">
    <source>
        <dbReference type="EMBL" id="ALU28360.1"/>
    </source>
</evidence>
<dbReference type="KEGG" id="mod:AS202_12975"/>
<accession>A0A0S7EF12</accession>
<dbReference type="GeneID" id="66975628"/>
<organism evidence="1 2">
    <name type="scientific">Myroides odoratimimus</name>
    <dbReference type="NCBI Taxonomy" id="76832"/>
    <lineage>
        <taxon>Bacteria</taxon>
        <taxon>Pseudomonadati</taxon>
        <taxon>Bacteroidota</taxon>
        <taxon>Flavobacteriia</taxon>
        <taxon>Flavobacteriales</taxon>
        <taxon>Flavobacteriaceae</taxon>
        <taxon>Myroides</taxon>
    </lineage>
</organism>
<proteinExistence type="predicted"/>
<gene>
    <name evidence="1" type="ORF">AS202_12975</name>
</gene>